<keyword evidence="4" id="KW-1185">Reference proteome</keyword>
<dbReference type="GO" id="GO:0005829">
    <property type="term" value="C:cytosol"/>
    <property type="evidence" value="ECO:0007669"/>
    <property type="project" value="TreeGrafter"/>
</dbReference>
<dbReference type="InterPro" id="IPR035985">
    <property type="entry name" value="Ubiquitin-activating_enz"/>
</dbReference>
<dbReference type="SUPFAM" id="SSF69572">
    <property type="entry name" value="Activating enzymes of the ubiquitin-like proteins"/>
    <property type="match status" value="1"/>
</dbReference>
<reference evidence="3 4" key="1">
    <citation type="submission" date="2018-09" db="EMBL/GenBank/DDBJ databases">
        <title>Paenibacillus aracenensis nov. sp. isolated from a cave in southern Spain.</title>
        <authorList>
            <person name="Jurado V."/>
            <person name="Gutierrez-Patricio S."/>
            <person name="Gonzalez-Pimentel J.L."/>
            <person name="Miller A.Z."/>
            <person name="Laiz L."/>
            <person name="Saiz-Jimenez C."/>
        </authorList>
    </citation>
    <scope>NUCLEOTIDE SEQUENCE [LARGE SCALE GENOMIC DNA]</scope>
    <source>
        <strain evidence="3 4">JCM 19203</strain>
    </source>
</reference>
<dbReference type="RefSeq" id="WP_120112583.1">
    <property type="nucleotide sequence ID" value="NZ_QXQB01000004.1"/>
</dbReference>
<dbReference type="OrthoDB" id="9804286at2"/>
<evidence type="ECO:0000259" key="2">
    <source>
        <dbReference type="Pfam" id="PF00899"/>
    </source>
</evidence>
<name>A0A3A6PMZ8_9BACL</name>
<dbReference type="InterPro" id="IPR045886">
    <property type="entry name" value="ThiF/MoeB/HesA"/>
</dbReference>
<evidence type="ECO:0000256" key="1">
    <source>
        <dbReference type="ARBA" id="ARBA00009919"/>
    </source>
</evidence>
<dbReference type="GO" id="GO:0004792">
    <property type="term" value="F:thiosulfate-cyanide sulfurtransferase activity"/>
    <property type="evidence" value="ECO:0007669"/>
    <property type="project" value="TreeGrafter"/>
</dbReference>
<dbReference type="PANTHER" id="PTHR10953:SF102">
    <property type="entry name" value="ADENYLYLTRANSFERASE AND SULFURTRANSFERASE MOCS3"/>
    <property type="match status" value="1"/>
</dbReference>
<dbReference type="PANTHER" id="PTHR10953">
    <property type="entry name" value="UBIQUITIN-ACTIVATING ENZYME E1"/>
    <property type="match status" value="1"/>
</dbReference>
<dbReference type="AlphaFoldDB" id="A0A3A6PMZ8"/>
<sequence length="367" mass="39503">MHKQGNDLWADRYDRQIRFAPIGTAGQAKLAEAQALIVGCGALGASLAQHLTRAGVGKVRIVDRDFVEPSNLQRQVLFNEADALSMLPKAVAAADKLRAINGSIEIEALVMDVNHHNLAAPLEGADIVLDGTDNAATRLLLSEACFARGIPFIYGGVAGSQGMSAALVPGETCCLRCLIGEEADAEEGQNCDTAGVLSSSVEFVASLQAVEAVKWLSGNRDAIRKSWIAADLWTFSVRESALPGRSAGCPICGRVIAKRDMTSHEQMQAGKESEAGSSSASWCHTAAVALCGRDSVQVTLPVTFQLEKWRETFERLGYEYKANRYLLKVELPESERLVLFPDGRVLVQGVADPARALQLCSFYLTRP</sequence>
<comment type="caution">
    <text evidence="3">The sequence shown here is derived from an EMBL/GenBank/DDBJ whole genome shotgun (WGS) entry which is preliminary data.</text>
</comment>
<protein>
    <submittedName>
        <fullName evidence="3">Thiamine biosynthesis protein ThiF</fullName>
    </submittedName>
</protein>
<feature type="domain" description="THIF-type NAD/FAD binding fold" evidence="2">
    <location>
        <begin position="13"/>
        <end position="250"/>
    </location>
</feature>
<dbReference type="Gene3D" id="3.40.50.720">
    <property type="entry name" value="NAD(P)-binding Rossmann-like Domain"/>
    <property type="match status" value="1"/>
</dbReference>
<evidence type="ECO:0000313" key="4">
    <source>
        <dbReference type="Proteomes" id="UP000267798"/>
    </source>
</evidence>
<proteinExistence type="inferred from homology"/>
<evidence type="ECO:0000313" key="3">
    <source>
        <dbReference type="EMBL" id="RJX37861.1"/>
    </source>
</evidence>
<dbReference type="Pfam" id="PF00899">
    <property type="entry name" value="ThiF"/>
    <property type="match status" value="1"/>
</dbReference>
<dbReference type="EMBL" id="QXQB01000004">
    <property type="protein sequence ID" value="RJX37861.1"/>
    <property type="molecule type" value="Genomic_DNA"/>
</dbReference>
<dbReference type="GO" id="GO:0016779">
    <property type="term" value="F:nucleotidyltransferase activity"/>
    <property type="evidence" value="ECO:0007669"/>
    <property type="project" value="TreeGrafter"/>
</dbReference>
<dbReference type="CDD" id="cd00757">
    <property type="entry name" value="ThiF_MoeB_HesA_family"/>
    <property type="match status" value="1"/>
</dbReference>
<accession>A0A3A6PMZ8</accession>
<comment type="similarity">
    <text evidence="1">Belongs to the HesA/MoeB/ThiF family.</text>
</comment>
<organism evidence="3 4">
    <name type="scientific">Paenibacillus pinisoli</name>
    <dbReference type="NCBI Taxonomy" id="1276110"/>
    <lineage>
        <taxon>Bacteria</taxon>
        <taxon>Bacillati</taxon>
        <taxon>Bacillota</taxon>
        <taxon>Bacilli</taxon>
        <taxon>Bacillales</taxon>
        <taxon>Paenibacillaceae</taxon>
        <taxon>Paenibacillus</taxon>
    </lineage>
</organism>
<dbReference type="Proteomes" id="UP000267798">
    <property type="component" value="Unassembled WGS sequence"/>
</dbReference>
<dbReference type="InterPro" id="IPR000594">
    <property type="entry name" value="ThiF_NAD_FAD-bd"/>
</dbReference>
<dbReference type="FunFam" id="3.40.50.720:FF:000080">
    <property type="entry name" value="Thiazole biosynthesis adenylyltransferase ThiF"/>
    <property type="match status" value="1"/>
</dbReference>
<dbReference type="GO" id="GO:0008641">
    <property type="term" value="F:ubiquitin-like modifier activating enzyme activity"/>
    <property type="evidence" value="ECO:0007669"/>
    <property type="project" value="InterPro"/>
</dbReference>
<dbReference type="GO" id="GO:0008146">
    <property type="term" value="F:sulfotransferase activity"/>
    <property type="evidence" value="ECO:0007669"/>
    <property type="project" value="TreeGrafter"/>
</dbReference>
<gene>
    <name evidence="3" type="ORF">D3P09_17340</name>
</gene>